<dbReference type="PANTHER" id="PTHR43013:SF1">
    <property type="entry name" value="GLUTAMYL-TRNA REDUCTASE"/>
    <property type="match status" value="1"/>
</dbReference>
<evidence type="ECO:0000313" key="20">
    <source>
        <dbReference type="Proteomes" id="UP000050509"/>
    </source>
</evidence>
<evidence type="ECO:0000313" key="19">
    <source>
        <dbReference type="EMBL" id="KPV53664.1"/>
    </source>
</evidence>
<comment type="subunit">
    <text evidence="10">Homodimer.</text>
</comment>
<dbReference type="PROSITE" id="PS00747">
    <property type="entry name" value="GLUTR"/>
    <property type="match status" value="1"/>
</dbReference>
<evidence type="ECO:0000256" key="15">
    <source>
        <dbReference type="RuleBase" id="RU000584"/>
    </source>
</evidence>
<comment type="pathway">
    <text evidence="1 10 15">Porphyrin-containing compound metabolism; protoporphyrin-IX biosynthesis; 5-aminolevulinate from L-glutamyl-tRNA(Glu): step 1/2.</text>
</comment>
<evidence type="ECO:0000256" key="1">
    <source>
        <dbReference type="ARBA" id="ARBA00005059"/>
    </source>
</evidence>
<dbReference type="Gene3D" id="3.40.50.720">
    <property type="entry name" value="NAD(P)-binding Rossmann-like Domain"/>
    <property type="match status" value="1"/>
</dbReference>
<evidence type="ECO:0000256" key="4">
    <source>
        <dbReference type="ARBA" id="ARBA00022857"/>
    </source>
</evidence>
<dbReference type="InterPro" id="IPR036453">
    <property type="entry name" value="GluRdtase_dimer_dom_sf"/>
</dbReference>
<dbReference type="InterPro" id="IPR006151">
    <property type="entry name" value="Shikm_DH/Glu-tRNA_Rdtase"/>
</dbReference>
<feature type="domain" description="Quinate/shikimate 5-dehydrogenase/glutamyl-tRNA reductase" evidence="17">
    <location>
        <begin position="154"/>
        <end position="286"/>
    </location>
</feature>
<evidence type="ECO:0000256" key="12">
    <source>
        <dbReference type="PIRSR" id="PIRSR000445-2"/>
    </source>
</evidence>
<gene>
    <name evidence="10" type="primary">hemA</name>
    <name evidence="19" type="ORF">SE17_08320</name>
</gene>
<dbReference type="AlphaFoldDB" id="A0A0P9FAI5"/>
<keyword evidence="5 10" id="KW-0560">Oxidoreductase</keyword>
<feature type="binding site" evidence="10 13">
    <location>
        <begin position="171"/>
        <end position="176"/>
    </location>
    <ligand>
        <name>NADP(+)</name>
        <dbReference type="ChEBI" id="CHEBI:58349"/>
    </ligand>
</feature>
<comment type="function">
    <text evidence="10">Catalyzes the NADPH-dependent reduction of glutamyl-tRNA(Glu) to glutamate 1-semialdehyde (GSA).</text>
</comment>
<evidence type="ECO:0000256" key="5">
    <source>
        <dbReference type="ARBA" id="ARBA00023002"/>
    </source>
</evidence>
<feature type="site" description="Important for activity" evidence="10 14">
    <location>
        <position position="81"/>
    </location>
</feature>
<keyword evidence="4 10" id="KW-0521">NADP</keyword>
<dbReference type="CDD" id="cd05213">
    <property type="entry name" value="NAD_bind_Glutamyl_tRNA_reduct"/>
    <property type="match status" value="1"/>
</dbReference>
<dbReference type="Gene3D" id="3.30.460.30">
    <property type="entry name" value="Glutamyl-tRNA reductase, N-terminal domain"/>
    <property type="match status" value="1"/>
</dbReference>
<feature type="binding site" evidence="10 12">
    <location>
        <position position="102"/>
    </location>
    <ligand>
        <name>substrate</name>
    </ligand>
</feature>
<dbReference type="GO" id="GO:0015995">
    <property type="term" value="P:chlorophyll biosynthetic process"/>
    <property type="evidence" value="ECO:0007669"/>
    <property type="project" value="UniProtKB-KW"/>
</dbReference>
<evidence type="ECO:0000259" key="18">
    <source>
        <dbReference type="Pfam" id="PF05201"/>
    </source>
</evidence>
<dbReference type="InterPro" id="IPR036343">
    <property type="entry name" value="GluRdtase_N_sf"/>
</dbReference>
<evidence type="ECO:0000256" key="10">
    <source>
        <dbReference type="HAMAP-Rule" id="MF_00087"/>
    </source>
</evidence>
<protein>
    <recommendedName>
        <fullName evidence="9 10">Glutamyl-tRNA reductase</fullName>
        <shortName evidence="10">GluTR</shortName>
        <ecNumber evidence="3 10">1.2.1.70</ecNumber>
    </recommendedName>
</protein>
<dbReference type="Pfam" id="PF00745">
    <property type="entry name" value="GlutR_dimer"/>
    <property type="match status" value="1"/>
</dbReference>
<feature type="domain" description="Glutamyl-tRNA reductase N-terminal" evidence="18">
    <location>
        <begin position="1"/>
        <end position="138"/>
    </location>
</feature>
<keyword evidence="7 10" id="KW-0627">Porphyrin biosynthesis</keyword>
<comment type="domain">
    <text evidence="10">Possesses an unusual extended V-shaped dimeric structure with each monomer consisting of three distinct domains arranged along a curved 'spinal' alpha-helix. The N-terminal catalytic domain specifically recognizes the glutamate moiety of the substrate. The second domain is the NADPH-binding domain, and the third C-terminal domain is responsible for dimerization.</text>
</comment>
<feature type="domain" description="Tetrapyrrole biosynthesis glutamyl-tRNA reductase dimerisation" evidence="16">
    <location>
        <begin position="301"/>
        <end position="395"/>
    </location>
</feature>
<dbReference type="GO" id="GO:0050661">
    <property type="term" value="F:NADP binding"/>
    <property type="evidence" value="ECO:0007669"/>
    <property type="project" value="InterPro"/>
</dbReference>
<evidence type="ECO:0000256" key="11">
    <source>
        <dbReference type="PIRSR" id="PIRSR000445-1"/>
    </source>
</evidence>
<keyword evidence="6" id="KW-0149">Chlorophyll biosynthesis</keyword>
<name>A0A0P9FAI5_9CHLR</name>
<evidence type="ECO:0000259" key="17">
    <source>
        <dbReference type="Pfam" id="PF01488"/>
    </source>
</evidence>
<dbReference type="SUPFAM" id="SSF69742">
    <property type="entry name" value="Glutamyl tRNA-reductase catalytic, N-terminal domain"/>
    <property type="match status" value="1"/>
</dbReference>
<keyword evidence="20" id="KW-1185">Reference proteome</keyword>
<dbReference type="PANTHER" id="PTHR43013">
    <property type="entry name" value="GLUTAMYL-TRNA REDUCTASE"/>
    <property type="match status" value="1"/>
</dbReference>
<dbReference type="InterPro" id="IPR000343">
    <property type="entry name" value="4pyrrol_synth_GluRdtase"/>
</dbReference>
<dbReference type="Pfam" id="PF05201">
    <property type="entry name" value="GlutR_N"/>
    <property type="match status" value="1"/>
</dbReference>
<dbReference type="GO" id="GO:0008883">
    <property type="term" value="F:glutamyl-tRNA reductase activity"/>
    <property type="evidence" value="ECO:0007669"/>
    <property type="project" value="UniProtKB-UniRule"/>
</dbReference>
<accession>A0A0P9FAI5</accession>
<dbReference type="SUPFAM" id="SSF69075">
    <property type="entry name" value="Glutamyl tRNA-reductase dimerization domain"/>
    <property type="match status" value="1"/>
</dbReference>
<dbReference type="EC" id="1.2.1.70" evidence="3 10"/>
<dbReference type="InterPro" id="IPR015896">
    <property type="entry name" value="4pyrrol_synth_GluRdtase_dimer"/>
</dbReference>
<sequence>MREQLAFSAEDLQSALVGLRDYAAEGFIISTCNRVEIGGLLPDDVDGPATLVGFLASRHSVPAELLTPHLYLFTGEAAAQHLFRLAAGLDSMVLGEEQIQTQLKSALAAAQQAGMAGQMISRLLQHALAVGKLVRTETGIARQHLSVVSVALDIARERLGELAGRRVLVLGAGRMAELALKHLRGEHATVTLANRSPERAAALTASYGAATLPFAQIEQGLADADVVLSCTAAPNYVLTADMAVRAMAGREGELILLDLAVPRDVEPLAAAVPGVRLWDVDSLQAICDTNRATRAAEVNHAEQLVAGEVAKFQQWWNEQGVVPTIRALRGRAEAIRTAELQRTLSRMPNLSAQEQAAIGALSAAIVNKLLHQPIATLKDHRDGELVSAVHELFQLGCAK</sequence>
<feature type="binding site" evidence="10 12">
    <location>
        <begin position="96"/>
        <end position="98"/>
    </location>
    <ligand>
        <name>substrate</name>
    </ligand>
</feature>
<comment type="caution">
    <text evidence="19">The sequence shown here is derived from an EMBL/GenBank/DDBJ whole genome shotgun (WGS) entry which is preliminary data.</text>
</comment>
<feature type="binding site" evidence="10 12">
    <location>
        <position position="91"/>
    </location>
    <ligand>
        <name>substrate</name>
    </ligand>
</feature>
<comment type="miscellaneous">
    <text evidence="10">During catalysis, the active site Cys acts as a nucleophile attacking the alpha-carbonyl group of tRNA-bound glutamate with the formation of a thioester intermediate between enzyme and glutamate, and the concomitant release of tRNA(Glu). The thioester intermediate is finally reduced by direct hydride transfer from NADPH, to form the product GSA.</text>
</comment>
<dbReference type="InterPro" id="IPR015895">
    <property type="entry name" value="4pyrrol_synth_GluRdtase_N"/>
</dbReference>
<evidence type="ECO:0000256" key="6">
    <source>
        <dbReference type="ARBA" id="ARBA00023171"/>
    </source>
</evidence>
<dbReference type="EMBL" id="LJCR01000207">
    <property type="protein sequence ID" value="KPV53664.1"/>
    <property type="molecule type" value="Genomic_DNA"/>
</dbReference>
<dbReference type="FunFam" id="3.30.460.30:FF:000001">
    <property type="entry name" value="Glutamyl-tRNA reductase"/>
    <property type="match status" value="1"/>
</dbReference>
<reference evidence="19 20" key="1">
    <citation type="submission" date="2015-09" db="EMBL/GenBank/DDBJ databases">
        <title>Draft genome sequence of Kouleothrix aurantiaca JCM 19913.</title>
        <authorList>
            <person name="Hemp J."/>
        </authorList>
    </citation>
    <scope>NUCLEOTIDE SEQUENCE [LARGE SCALE GENOMIC DNA]</scope>
    <source>
        <strain evidence="19 20">COM-B</strain>
    </source>
</reference>
<dbReference type="SUPFAM" id="SSF51735">
    <property type="entry name" value="NAD(P)-binding Rossmann-fold domains"/>
    <property type="match status" value="1"/>
</dbReference>
<dbReference type="GO" id="GO:0019353">
    <property type="term" value="P:protoporphyrinogen IX biosynthetic process from glutamate"/>
    <property type="evidence" value="ECO:0007669"/>
    <property type="project" value="TreeGrafter"/>
</dbReference>
<dbReference type="Pfam" id="PF01488">
    <property type="entry name" value="Shikimate_DH"/>
    <property type="match status" value="1"/>
</dbReference>
<comment type="similarity">
    <text evidence="2 10 15">Belongs to the glutamyl-tRNA reductase family.</text>
</comment>
<evidence type="ECO:0000256" key="8">
    <source>
        <dbReference type="ARBA" id="ARBA00047464"/>
    </source>
</evidence>
<dbReference type="UniPathway" id="UPA00251">
    <property type="reaction ID" value="UER00316"/>
</dbReference>
<evidence type="ECO:0000256" key="13">
    <source>
        <dbReference type="PIRSR" id="PIRSR000445-3"/>
    </source>
</evidence>
<evidence type="ECO:0000256" key="3">
    <source>
        <dbReference type="ARBA" id="ARBA00012970"/>
    </source>
</evidence>
<evidence type="ECO:0000256" key="7">
    <source>
        <dbReference type="ARBA" id="ARBA00023244"/>
    </source>
</evidence>
<dbReference type="Proteomes" id="UP000050509">
    <property type="component" value="Unassembled WGS sequence"/>
</dbReference>
<dbReference type="InterPro" id="IPR018214">
    <property type="entry name" value="GluRdtase_CS"/>
</dbReference>
<dbReference type="InterPro" id="IPR036291">
    <property type="entry name" value="NAD(P)-bd_dom_sf"/>
</dbReference>
<dbReference type="FunFam" id="3.40.50.720:FF:000031">
    <property type="entry name" value="Glutamyl-tRNA reductase"/>
    <property type="match status" value="1"/>
</dbReference>
<evidence type="ECO:0000256" key="9">
    <source>
        <dbReference type="ARBA" id="ARBA00068659"/>
    </source>
</evidence>
<organism evidence="19 20">
    <name type="scientific">Kouleothrix aurantiaca</name>
    <dbReference type="NCBI Taxonomy" id="186479"/>
    <lineage>
        <taxon>Bacteria</taxon>
        <taxon>Bacillati</taxon>
        <taxon>Chloroflexota</taxon>
        <taxon>Chloroflexia</taxon>
        <taxon>Chloroflexales</taxon>
        <taxon>Roseiflexineae</taxon>
        <taxon>Roseiflexaceae</taxon>
        <taxon>Kouleothrix</taxon>
    </lineage>
</organism>
<evidence type="ECO:0000259" key="16">
    <source>
        <dbReference type="Pfam" id="PF00745"/>
    </source>
</evidence>
<feature type="active site" description="Nucleophile" evidence="10 11">
    <location>
        <position position="32"/>
    </location>
</feature>
<dbReference type="HAMAP" id="MF_00087">
    <property type="entry name" value="Glu_tRNA_reductase"/>
    <property type="match status" value="1"/>
</dbReference>
<evidence type="ECO:0000256" key="2">
    <source>
        <dbReference type="ARBA" id="ARBA00005916"/>
    </source>
</evidence>
<proteinExistence type="inferred from homology"/>
<dbReference type="NCBIfam" id="TIGR01035">
    <property type="entry name" value="hemA"/>
    <property type="match status" value="1"/>
</dbReference>
<feature type="binding site" evidence="10 12">
    <location>
        <begin position="31"/>
        <end position="34"/>
    </location>
    <ligand>
        <name>substrate</name>
    </ligand>
</feature>
<dbReference type="PIRSF" id="PIRSF000445">
    <property type="entry name" value="4pyrrol_synth_GluRdtase"/>
    <property type="match status" value="1"/>
</dbReference>
<comment type="catalytic activity">
    <reaction evidence="8 10 15">
        <text>(S)-4-amino-5-oxopentanoate + tRNA(Glu) + NADP(+) = L-glutamyl-tRNA(Glu) + NADPH + H(+)</text>
        <dbReference type="Rhea" id="RHEA:12344"/>
        <dbReference type="Rhea" id="RHEA-COMP:9663"/>
        <dbReference type="Rhea" id="RHEA-COMP:9680"/>
        <dbReference type="ChEBI" id="CHEBI:15378"/>
        <dbReference type="ChEBI" id="CHEBI:57501"/>
        <dbReference type="ChEBI" id="CHEBI:57783"/>
        <dbReference type="ChEBI" id="CHEBI:58349"/>
        <dbReference type="ChEBI" id="CHEBI:78442"/>
        <dbReference type="ChEBI" id="CHEBI:78520"/>
        <dbReference type="EC" id="1.2.1.70"/>
    </reaction>
</comment>
<dbReference type="PATRIC" id="fig|186479.3.peg.3873"/>
<evidence type="ECO:0000256" key="14">
    <source>
        <dbReference type="PIRSR" id="PIRSR000445-4"/>
    </source>
</evidence>